<evidence type="ECO:0000259" key="1">
    <source>
        <dbReference type="Pfam" id="PF01850"/>
    </source>
</evidence>
<dbReference type="SUPFAM" id="SSF88723">
    <property type="entry name" value="PIN domain-like"/>
    <property type="match status" value="1"/>
</dbReference>
<proteinExistence type="predicted"/>
<reference evidence="2 3" key="1">
    <citation type="submission" date="2018-05" db="EMBL/GenBank/DDBJ databases">
        <title>Draft genome of Methanospirillum stamsii Pt1.</title>
        <authorList>
            <person name="Dueholm M.S."/>
            <person name="Nielsen P.H."/>
            <person name="Bakmann L.F."/>
            <person name="Otzen D.E."/>
        </authorList>
    </citation>
    <scope>NUCLEOTIDE SEQUENCE [LARGE SCALE GENOMIC DNA]</scope>
    <source>
        <strain evidence="2 3">Pt1</strain>
    </source>
</reference>
<sequence>MHSLLFYIRKLRCNVVQTLFEEIEKGQARGFLSTVTLTELKYLYTKRFGEKEADIRLQPILTSDLTIIPVTITIALTAGSIKKAGISVADAIIAATALEMSAIVVTGDKHFSEMGIDVKNYL</sequence>
<dbReference type="InterPro" id="IPR002716">
    <property type="entry name" value="PIN_dom"/>
</dbReference>
<dbReference type="Proteomes" id="UP000245934">
    <property type="component" value="Unassembled WGS sequence"/>
</dbReference>
<feature type="domain" description="PIN" evidence="1">
    <location>
        <begin position="23"/>
        <end position="115"/>
    </location>
</feature>
<keyword evidence="3" id="KW-1185">Reference proteome</keyword>
<protein>
    <recommendedName>
        <fullName evidence="1">PIN domain-containing protein</fullName>
    </recommendedName>
</protein>
<comment type="caution">
    <text evidence="2">The sequence shown here is derived from an EMBL/GenBank/DDBJ whole genome shotgun (WGS) entry which is preliminary data.</text>
</comment>
<organism evidence="2 3">
    <name type="scientific">Methanospirillum stamsii</name>
    <dbReference type="NCBI Taxonomy" id="1277351"/>
    <lineage>
        <taxon>Archaea</taxon>
        <taxon>Methanobacteriati</taxon>
        <taxon>Methanobacteriota</taxon>
        <taxon>Stenosarchaea group</taxon>
        <taxon>Methanomicrobia</taxon>
        <taxon>Methanomicrobiales</taxon>
        <taxon>Methanospirillaceae</taxon>
        <taxon>Methanospirillum</taxon>
    </lineage>
</organism>
<dbReference type="EMBL" id="QGMZ01000041">
    <property type="protein sequence ID" value="PWR70455.1"/>
    <property type="molecule type" value="Genomic_DNA"/>
</dbReference>
<dbReference type="InterPro" id="IPR029060">
    <property type="entry name" value="PIN-like_dom_sf"/>
</dbReference>
<dbReference type="AlphaFoldDB" id="A0A2V2MW31"/>
<evidence type="ECO:0000313" key="3">
    <source>
        <dbReference type="Proteomes" id="UP000245934"/>
    </source>
</evidence>
<dbReference type="Gene3D" id="3.40.50.1010">
    <property type="entry name" value="5'-nuclease"/>
    <property type="match status" value="1"/>
</dbReference>
<name>A0A2V2MW31_9EURY</name>
<dbReference type="Pfam" id="PF01850">
    <property type="entry name" value="PIN"/>
    <property type="match status" value="1"/>
</dbReference>
<accession>A0A2V2MW31</accession>
<evidence type="ECO:0000313" key="2">
    <source>
        <dbReference type="EMBL" id="PWR70455.1"/>
    </source>
</evidence>
<gene>
    <name evidence="2" type="ORF">DLD82_15385</name>
</gene>